<evidence type="ECO:0000313" key="3">
    <source>
        <dbReference type="EMBL" id="WGH78412.1"/>
    </source>
</evidence>
<reference evidence="3 4" key="1">
    <citation type="submission" date="2023-04" db="EMBL/GenBank/DDBJ databases">
        <title>Jannaschia ovalis sp. nov., a marine bacterium isolated from sea tidal flat.</title>
        <authorList>
            <person name="Kwon D.Y."/>
            <person name="Kim J.-J."/>
        </authorList>
    </citation>
    <scope>NUCLEOTIDE SEQUENCE [LARGE SCALE GENOMIC DNA]</scope>
    <source>
        <strain evidence="3 4">GRR-S6-38</strain>
    </source>
</reference>
<keyword evidence="2" id="KW-0732">Signal</keyword>
<sequence>MRASAAALALILAAPAPAQEAPASAIPWLSDSLANRGAAPRADEPEATPLTQTDVTVSSLAGTRRDAVGLLPVALTGLPRETFAGSDPARLEALLRAQPGGALPAIRELVLMLLLAELDGPRAAADPDRLFLARIDALLEMGALDQAQALLERAGATDPAAFRRWWDTSLLTGFDTRACDAMAANPGVAPTLPARIFCLVRGGDYPAALLTLDTGRAIGAISAEEDLLLAQFLDPELFEGEPPPPAPRPMTPLAFRLLDGIGETPATRDLPLAFAAADLRPTTGWKAQIEAAERLVRAGTLDPNRLLALYTERRPAASGGVWDRAAAIQRLDTALLSGETDKVADALPEAMARMRDAGLLVAFAELYGARLARLDLPREAAALALRAGLLSESYEAAARGAAPADPRDAFAAAIARGEMPSPPPGVLPAAIADGLTGDPPGDLSRLVAEDRLGEALLRTALMLEDGPGSDPQDIADALAFLRSIGLIDTARRAALQLLLLA</sequence>
<feature type="chain" id="PRO_5047313307" description="Chemotaxis protein MotC" evidence="2">
    <location>
        <begin position="19"/>
        <end position="501"/>
    </location>
</feature>
<feature type="region of interest" description="Disordered" evidence="1">
    <location>
        <begin position="36"/>
        <end position="58"/>
    </location>
</feature>
<evidence type="ECO:0000256" key="1">
    <source>
        <dbReference type="SAM" id="MobiDB-lite"/>
    </source>
</evidence>
<feature type="compositionally biased region" description="Polar residues" evidence="1">
    <location>
        <begin position="49"/>
        <end position="58"/>
    </location>
</feature>
<organism evidence="3 4">
    <name type="scientific">Jannaschia ovalis</name>
    <dbReference type="NCBI Taxonomy" id="3038773"/>
    <lineage>
        <taxon>Bacteria</taxon>
        <taxon>Pseudomonadati</taxon>
        <taxon>Pseudomonadota</taxon>
        <taxon>Alphaproteobacteria</taxon>
        <taxon>Rhodobacterales</taxon>
        <taxon>Roseobacteraceae</taxon>
        <taxon>Jannaschia</taxon>
    </lineage>
</organism>
<protein>
    <recommendedName>
        <fullName evidence="5">Chemotaxis protein MotC</fullName>
    </recommendedName>
</protein>
<feature type="signal peptide" evidence="2">
    <location>
        <begin position="1"/>
        <end position="18"/>
    </location>
</feature>
<proteinExistence type="predicted"/>
<dbReference type="RefSeq" id="WP_279965163.1">
    <property type="nucleotide sequence ID" value="NZ_CP122537.1"/>
</dbReference>
<name>A0ABY8LAP9_9RHOB</name>
<evidence type="ECO:0008006" key="5">
    <source>
        <dbReference type="Google" id="ProtNLM"/>
    </source>
</evidence>
<accession>A0ABY8LAP9</accession>
<gene>
    <name evidence="3" type="ORF">P8627_15525</name>
</gene>
<dbReference type="EMBL" id="CP122537">
    <property type="protein sequence ID" value="WGH78412.1"/>
    <property type="molecule type" value="Genomic_DNA"/>
</dbReference>
<dbReference type="Proteomes" id="UP001243420">
    <property type="component" value="Chromosome"/>
</dbReference>
<keyword evidence="4" id="KW-1185">Reference proteome</keyword>
<evidence type="ECO:0000256" key="2">
    <source>
        <dbReference type="SAM" id="SignalP"/>
    </source>
</evidence>
<evidence type="ECO:0000313" key="4">
    <source>
        <dbReference type="Proteomes" id="UP001243420"/>
    </source>
</evidence>